<reference evidence="2" key="1">
    <citation type="submission" date="2022-08" db="EMBL/GenBank/DDBJ databases">
        <authorList>
            <consortium name="DOE Joint Genome Institute"/>
            <person name="Min B."/>
            <person name="Riley R."/>
            <person name="Sierra-Patev S."/>
            <person name="Naranjo-Ortiz M."/>
            <person name="Looney B."/>
            <person name="Konkel Z."/>
            <person name="Slot J.C."/>
            <person name="Sakamoto Y."/>
            <person name="Steenwyk J.L."/>
            <person name="Rokas A."/>
            <person name="Carro J."/>
            <person name="Camarero S."/>
            <person name="Ferreira P."/>
            <person name="Molpeceres G."/>
            <person name="Ruiz-Duenas F.J."/>
            <person name="Serrano A."/>
            <person name="Henrissat B."/>
            <person name="Drula E."/>
            <person name="Hughes K.W."/>
            <person name="Mata J.L."/>
            <person name="Ishikawa N.K."/>
            <person name="Vargas-Isla R."/>
            <person name="Ushijima S."/>
            <person name="Smith C.A."/>
            <person name="Ahrendt S."/>
            <person name="Andreopoulos W."/>
            <person name="He G."/>
            <person name="Labutti K."/>
            <person name="Lipzen A."/>
            <person name="Ng V."/>
            <person name="Sandor L."/>
            <person name="Barry K."/>
            <person name="Martinez A.T."/>
            <person name="Xiao Y."/>
            <person name="Gibbons J.G."/>
            <person name="Terashima K."/>
            <person name="Hibbett D.S."/>
            <person name="Grigoriev I.V."/>
        </authorList>
    </citation>
    <scope>NUCLEOTIDE SEQUENCE</scope>
    <source>
        <strain evidence="2">Sp2 HRB7682 ss15</strain>
    </source>
</reference>
<proteinExistence type="predicted"/>
<protein>
    <submittedName>
        <fullName evidence="2">Uncharacterized protein</fullName>
    </submittedName>
</protein>
<accession>A0A9W9DFW3</accession>
<keyword evidence="1" id="KW-1133">Transmembrane helix</keyword>
<dbReference type="AlphaFoldDB" id="A0A9W9DFW3"/>
<dbReference type="Proteomes" id="UP001150238">
    <property type="component" value="Unassembled WGS sequence"/>
</dbReference>
<evidence type="ECO:0000313" key="3">
    <source>
        <dbReference type="Proteomes" id="UP001150238"/>
    </source>
</evidence>
<comment type="caution">
    <text evidence="2">The sequence shown here is derived from an EMBL/GenBank/DDBJ whole genome shotgun (WGS) entry which is preliminary data.</text>
</comment>
<name>A0A9W9DFW3_9AGAR</name>
<evidence type="ECO:0000313" key="2">
    <source>
        <dbReference type="EMBL" id="KAJ4467189.1"/>
    </source>
</evidence>
<dbReference type="EMBL" id="JANVFS010000042">
    <property type="protein sequence ID" value="KAJ4467189.1"/>
    <property type="molecule type" value="Genomic_DNA"/>
</dbReference>
<sequence length="79" mass="8635">MVRIEQLPGEVCKAIEEFDKFQNVHPYIIAGASVALIIGIEPILSKSFIGMLGMFGFGKMGPVAGPWRLLSSYSTIHIL</sequence>
<reference evidence="2" key="2">
    <citation type="journal article" date="2023" name="Proc. Natl. Acad. Sci. U.S.A.">
        <title>A global phylogenomic analysis of the shiitake genus Lentinula.</title>
        <authorList>
            <person name="Sierra-Patev S."/>
            <person name="Min B."/>
            <person name="Naranjo-Ortiz M."/>
            <person name="Looney B."/>
            <person name="Konkel Z."/>
            <person name="Slot J.C."/>
            <person name="Sakamoto Y."/>
            <person name="Steenwyk J.L."/>
            <person name="Rokas A."/>
            <person name="Carro J."/>
            <person name="Camarero S."/>
            <person name="Ferreira P."/>
            <person name="Molpeceres G."/>
            <person name="Ruiz-Duenas F.J."/>
            <person name="Serrano A."/>
            <person name="Henrissat B."/>
            <person name="Drula E."/>
            <person name="Hughes K.W."/>
            <person name="Mata J.L."/>
            <person name="Ishikawa N.K."/>
            <person name="Vargas-Isla R."/>
            <person name="Ushijima S."/>
            <person name="Smith C.A."/>
            <person name="Donoghue J."/>
            <person name="Ahrendt S."/>
            <person name="Andreopoulos W."/>
            <person name="He G."/>
            <person name="LaButti K."/>
            <person name="Lipzen A."/>
            <person name="Ng V."/>
            <person name="Riley R."/>
            <person name="Sandor L."/>
            <person name="Barry K."/>
            <person name="Martinez A.T."/>
            <person name="Xiao Y."/>
            <person name="Gibbons J.G."/>
            <person name="Terashima K."/>
            <person name="Grigoriev I.V."/>
            <person name="Hibbett D."/>
        </authorList>
    </citation>
    <scope>NUCLEOTIDE SEQUENCE</scope>
    <source>
        <strain evidence="2">Sp2 HRB7682 ss15</strain>
    </source>
</reference>
<organism evidence="2 3">
    <name type="scientific">Lentinula lateritia</name>
    <dbReference type="NCBI Taxonomy" id="40482"/>
    <lineage>
        <taxon>Eukaryota</taxon>
        <taxon>Fungi</taxon>
        <taxon>Dikarya</taxon>
        <taxon>Basidiomycota</taxon>
        <taxon>Agaricomycotina</taxon>
        <taxon>Agaricomycetes</taxon>
        <taxon>Agaricomycetidae</taxon>
        <taxon>Agaricales</taxon>
        <taxon>Marasmiineae</taxon>
        <taxon>Omphalotaceae</taxon>
        <taxon>Lentinula</taxon>
    </lineage>
</organism>
<keyword evidence="1" id="KW-0812">Transmembrane</keyword>
<feature type="transmembrane region" description="Helical" evidence="1">
    <location>
        <begin position="24"/>
        <end position="44"/>
    </location>
</feature>
<gene>
    <name evidence="2" type="ORF">C8J55DRAFT_526332</name>
</gene>
<keyword evidence="1" id="KW-0472">Membrane</keyword>
<evidence type="ECO:0000256" key="1">
    <source>
        <dbReference type="SAM" id="Phobius"/>
    </source>
</evidence>